<reference evidence="1 2" key="1">
    <citation type="submission" date="2024-04" db="EMBL/GenBank/DDBJ databases">
        <title>Tritrichomonas musculus Genome.</title>
        <authorList>
            <person name="Alves-Ferreira E."/>
            <person name="Grigg M."/>
            <person name="Lorenzi H."/>
            <person name="Galac M."/>
        </authorList>
    </citation>
    <scope>NUCLEOTIDE SEQUENCE [LARGE SCALE GENOMIC DNA]</scope>
    <source>
        <strain evidence="1 2">EAF2021</strain>
    </source>
</reference>
<protein>
    <submittedName>
        <fullName evidence="1">Uncharacterized protein</fullName>
    </submittedName>
</protein>
<accession>A0ABR2KBK1</accession>
<evidence type="ECO:0000313" key="1">
    <source>
        <dbReference type="EMBL" id="KAK8888494.1"/>
    </source>
</evidence>
<evidence type="ECO:0000313" key="2">
    <source>
        <dbReference type="Proteomes" id="UP001470230"/>
    </source>
</evidence>
<comment type="caution">
    <text evidence="1">The sequence shown here is derived from an EMBL/GenBank/DDBJ whole genome shotgun (WGS) entry which is preliminary data.</text>
</comment>
<organism evidence="1 2">
    <name type="scientific">Tritrichomonas musculus</name>
    <dbReference type="NCBI Taxonomy" id="1915356"/>
    <lineage>
        <taxon>Eukaryota</taxon>
        <taxon>Metamonada</taxon>
        <taxon>Parabasalia</taxon>
        <taxon>Tritrichomonadida</taxon>
        <taxon>Tritrichomonadidae</taxon>
        <taxon>Tritrichomonas</taxon>
    </lineage>
</organism>
<dbReference type="EMBL" id="JAPFFF010000006">
    <property type="protein sequence ID" value="KAK8888494.1"/>
    <property type="molecule type" value="Genomic_DNA"/>
</dbReference>
<gene>
    <name evidence="1" type="ORF">M9Y10_039573</name>
</gene>
<sequence>MRHVAIYKKIFVFAIQADFIFPEPSLTLGTRLSPFDRSEGLLIYEPSVIHEPLSKIFDTQLLISLFQLFTCLINLKKMESQA</sequence>
<proteinExistence type="predicted"/>
<keyword evidence="2" id="KW-1185">Reference proteome</keyword>
<name>A0ABR2KBK1_9EUKA</name>
<dbReference type="Proteomes" id="UP001470230">
    <property type="component" value="Unassembled WGS sequence"/>
</dbReference>